<gene>
    <name evidence="3" type="ORF">IAB69_04585</name>
</gene>
<evidence type="ECO:0000259" key="2">
    <source>
        <dbReference type="PROSITE" id="PS50943"/>
    </source>
</evidence>
<reference evidence="3" key="2">
    <citation type="journal article" date="2021" name="PeerJ">
        <title>Extensive microbial diversity within the chicken gut microbiome revealed by metagenomics and culture.</title>
        <authorList>
            <person name="Gilroy R."/>
            <person name="Ravi A."/>
            <person name="Getino M."/>
            <person name="Pursley I."/>
            <person name="Horton D.L."/>
            <person name="Alikhan N.F."/>
            <person name="Baker D."/>
            <person name="Gharbi K."/>
            <person name="Hall N."/>
            <person name="Watson M."/>
            <person name="Adriaenssens E.M."/>
            <person name="Foster-Nyarko E."/>
            <person name="Jarju S."/>
            <person name="Secka A."/>
            <person name="Antonio M."/>
            <person name="Oren A."/>
            <person name="Chaudhuri R.R."/>
            <person name="La Ragione R."/>
            <person name="Hildebrand F."/>
            <person name="Pallen M.J."/>
        </authorList>
    </citation>
    <scope>NUCLEOTIDE SEQUENCE</scope>
    <source>
        <strain evidence="3">CHK195-12923</strain>
    </source>
</reference>
<evidence type="ECO:0000313" key="4">
    <source>
        <dbReference type="Proteomes" id="UP000824110"/>
    </source>
</evidence>
<dbReference type="GO" id="GO:0003677">
    <property type="term" value="F:DNA binding"/>
    <property type="evidence" value="ECO:0007669"/>
    <property type="project" value="UniProtKB-KW"/>
</dbReference>
<evidence type="ECO:0000313" key="3">
    <source>
        <dbReference type="EMBL" id="HIU61905.1"/>
    </source>
</evidence>
<feature type="domain" description="HTH cro/C1-type" evidence="2">
    <location>
        <begin position="6"/>
        <end position="60"/>
    </location>
</feature>
<accession>A0A9D1MKK3</accession>
<dbReference type="EMBL" id="DVNE01000044">
    <property type="protein sequence ID" value="HIU61905.1"/>
    <property type="molecule type" value="Genomic_DNA"/>
</dbReference>
<keyword evidence="1" id="KW-0238">DNA-binding</keyword>
<dbReference type="AlphaFoldDB" id="A0A9D1MKK3"/>
<organism evidence="3 4">
    <name type="scientific">Candidatus Coproplasma excrementigallinarum</name>
    <dbReference type="NCBI Taxonomy" id="2840747"/>
    <lineage>
        <taxon>Bacteria</taxon>
        <taxon>Bacillati</taxon>
        <taxon>Bacillota</taxon>
        <taxon>Clostridia</taxon>
        <taxon>Eubacteriales</taxon>
        <taxon>Candidatus Coproplasma</taxon>
    </lineage>
</organism>
<dbReference type="Pfam" id="PF01381">
    <property type="entry name" value="HTH_3"/>
    <property type="match status" value="1"/>
</dbReference>
<dbReference type="SUPFAM" id="SSF47413">
    <property type="entry name" value="lambda repressor-like DNA-binding domains"/>
    <property type="match status" value="1"/>
</dbReference>
<dbReference type="CDD" id="cd00093">
    <property type="entry name" value="HTH_XRE"/>
    <property type="match status" value="1"/>
</dbReference>
<dbReference type="Gene3D" id="1.10.260.40">
    <property type="entry name" value="lambda repressor-like DNA-binding domains"/>
    <property type="match status" value="1"/>
</dbReference>
<dbReference type="InterPro" id="IPR001387">
    <property type="entry name" value="Cro/C1-type_HTH"/>
</dbReference>
<evidence type="ECO:0000256" key="1">
    <source>
        <dbReference type="ARBA" id="ARBA00023125"/>
    </source>
</evidence>
<proteinExistence type="predicted"/>
<protein>
    <submittedName>
        <fullName evidence="3">Helix-turn-helix transcriptional regulator</fullName>
    </submittedName>
</protein>
<dbReference type="PROSITE" id="PS50943">
    <property type="entry name" value="HTH_CROC1"/>
    <property type="match status" value="1"/>
</dbReference>
<dbReference type="InterPro" id="IPR010982">
    <property type="entry name" value="Lambda_DNA-bd_dom_sf"/>
</dbReference>
<dbReference type="Proteomes" id="UP000824110">
    <property type="component" value="Unassembled WGS sequence"/>
</dbReference>
<dbReference type="SMART" id="SM00530">
    <property type="entry name" value="HTH_XRE"/>
    <property type="match status" value="1"/>
</dbReference>
<dbReference type="PANTHER" id="PTHR46558">
    <property type="entry name" value="TRACRIPTIONAL REGULATORY PROTEIN-RELATED-RELATED"/>
    <property type="match status" value="1"/>
</dbReference>
<reference evidence="3" key="1">
    <citation type="submission" date="2020-10" db="EMBL/GenBank/DDBJ databases">
        <authorList>
            <person name="Gilroy R."/>
        </authorList>
    </citation>
    <scope>NUCLEOTIDE SEQUENCE</scope>
    <source>
        <strain evidence="3">CHK195-12923</strain>
    </source>
</reference>
<name>A0A9D1MKK3_9FIRM</name>
<comment type="caution">
    <text evidence="3">The sequence shown here is derived from an EMBL/GenBank/DDBJ whole genome shotgun (WGS) entry which is preliminary data.</text>
</comment>
<sequence length="66" mass="7682">MYGERLRELRKAEGLTQKQLAEKLNISQKSLSKYECERLDLNTELIIKICKLFQVSADYLLGLGDY</sequence>
<dbReference type="PANTHER" id="PTHR46558:SF13">
    <property type="entry name" value="HTH-TYPE TRANSCRIPTIONAL REGULATOR IMMR"/>
    <property type="match status" value="1"/>
</dbReference>